<dbReference type="GeneID" id="20078487"/>
<name>A0A024UTL4_9STRA</name>
<dbReference type="EMBL" id="KI913953">
    <property type="protein sequence ID" value="ETW08958.1"/>
    <property type="molecule type" value="Genomic_DNA"/>
</dbReference>
<dbReference type="AlphaFoldDB" id="A0A024UTL4"/>
<gene>
    <name evidence="1" type="ORF">H310_01437</name>
</gene>
<protein>
    <submittedName>
        <fullName evidence="1">Uncharacterized protein</fullName>
    </submittedName>
</protein>
<dbReference type="VEuPathDB" id="FungiDB:H310_01437"/>
<organism evidence="1">
    <name type="scientific">Aphanomyces invadans</name>
    <dbReference type="NCBI Taxonomy" id="157072"/>
    <lineage>
        <taxon>Eukaryota</taxon>
        <taxon>Sar</taxon>
        <taxon>Stramenopiles</taxon>
        <taxon>Oomycota</taxon>
        <taxon>Saprolegniomycetes</taxon>
        <taxon>Saprolegniales</taxon>
        <taxon>Verrucalvaceae</taxon>
        <taxon>Aphanomyces</taxon>
    </lineage>
</organism>
<sequence length="115" mass="13211">MSRNMRHFMPEVADEIQPTGRFKRHHCEEQAAPVFLLSGALALHHEISLRDLLDPVNLSSVQQAILCCAPIRIDRVPHAVRSEECACFVVFYRTAPKMPNMHRPLHRVLIVYKTT</sequence>
<proteinExistence type="predicted"/>
<evidence type="ECO:0000313" key="1">
    <source>
        <dbReference type="EMBL" id="ETW08958.1"/>
    </source>
</evidence>
<dbReference type="RefSeq" id="XP_008862763.1">
    <property type="nucleotide sequence ID" value="XM_008864541.1"/>
</dbReference>
<accession>A0A024UTL4</accession>
<reference evidence="1" key="1">
    <citation type="submission" date="2013-12" db="EMBL/GenBank/DDBJ databases">
        <title>The Genome Sequence of Aphanomyces invadans NJM9701.</title>
        <authorList>
            <consortium name="The Broad Institute Genomics Platform"/>
            <person name="Russ C."/>
            <person name="Tyler B."/>
            <person name="van West P."/>
            <person name="Dieguez-Uribeondo J."/>
            <person name="Young S.K."/>
            <person name="Zeng Q."/>
            <person name="Gargeya S."/>
            <person name="Fitzgerald M."/>
            <person name="Abouelleil A."/>
            <person name="Alvarado L."/>
            <person name="Chapman S.B."/>
            <person name="Gainer-Dewar J."/>
            <person name="Goldberg J."/>
            <person name="Griggs A."/>
            <person name="Gujja S."/>
            <person name="Hansen M."/>
            <person name="Howarth C."/>
            <person name="Imamovic A."/>
            <person name="Ireland A."/>
            <person name="Larimer J."/>
            <person name="McCowan C."/>
            <person name="Murphy C."/>
            <person name="Pearson M."/>
            <person name="Poon T.W."/>
            <person name="Priest M."/>
            <person name="Roberts A."/>
            <person name="Saif S."/>
            <person name="Shea T."/>
            <person name="Sykes S."/>
            <person name="Wortman J."/>
            <person name="Nusbaum C."/>
            <person name="Birren B."/>
        </authorList>
    </citation>
    <scope>NUCLEOTIDE SEQUENCE [LARGE SCALE GENOMIC DNA]</scope>
    <source>
        <strain evidence="1">NJM9701</strain>
    </source>
</reference>